<dbReference type="NCBIfam" id="NF006560">
    <property type="entry name" value="PRK09061.1"/>
    <property type="match status" value="1"/>
</dbReference>
<dbReference type="EMBL" id="CP002046">
    <property type="protein sequence ID" value="EAP86342.1"/>
    <property type="molecule type" value="Genomic_DNA"/>
</dbReference>
<dbReference type="PANTHER" id="PTHR11647">
    <property type="entry name" value="HYDRANTOINASE/DIHYDROPYRIMIDINASE FAMILY MEMBER"/>
    <property type="match status" value="1"/>
</dbReference>
<dbReference type="GO" id="GO:0016811">
    <property type="term" value="F:hydrolase activity, acting on carbon-nitrogen (but not peptide) bonds, in linear amides"/>
    <property type="evidence" value="ECO:0007669"/>
    <property type="project" value="InterPro"/>
</dbReference>
<reference evidence="2 3" key="1">
    <citation type="journal article" date="2010" name="J. Bacteriol.">
        <title>The complete genome sequence of Croceibacter atlanticus HTCC2559T.</title>
        <authorList>
            <person name="Oh H.M."/>
            <person name="Kang I."/>
            <person name="Ferriera S."/>
            <person name="Giovannoni S.J."/>
            <person name="Cho J.C."/>
        </authorList>
    </citation>
    <scope>NUCLEOTIDE SEQUENCE [LARGE SCALE GENOMIC DNA]</scope>
    <source>
        <strain evidence="3">ATCC BAA-628 / HTCC2559 / KCTC 12090</strain>
    </source>
</reference>
<feature type="transmembrane region" description="Helical" evidence="1">
    <location>
        <begin position="12"/>
        <end position="28"/>
    </location>
</feature>
<sequence length="493" mass="54768">MAHLPQLKNSRVFMRFVFYSLVVLLVFSCKKAKEPNTIYDIVIEGARVIDPETQTDSVLNVAIQNDKIAILTTESLKGKKVIDGRDKILSPGFIDLHAHGQTNLENEYQVFDGVTTALELEIGIDTLKQYYQARTGNALLNFGASACQLAYRNKVIVKDDRVYNTIYEELNDSAVNVALTEDKFSRLREKLKDALNYGAIGIGVPVGYLPNASIKEIEDVYAFAGTHNIPVFSHIREGGAIAFQQAISDAILNKTQLHLCHLPSMARKDIAFCLDAVEKAQALGFPISTELYPYTAGNTEIGSAIFNEGWQERLGCTYQDLQWVETGERLTPETFKTYRKKGGSVIVHMMKEKWVDSAMASKTTMIASDGGSYSPLGHPRSSGTFCKTIHTYVKEKQLITINNAIEKMTLMPAKVLEGIVPDMKLRGRTQPGSYADLLLFNLDDIKDNATYTKGFQKSSGMDYVIVNGKILIEHGELQVNLFPGKAIKSQLNL</sequence>
<dbReference type="InterPro" id="IPR050378">
    <property type="entry name" value="Metallo-dep_Hydrolases_sf"/>
</dbReference>
<dbReference type="InterPro" id="IPR023100">
    <property type="entry name" value="D-aminoacylase_insert_dom_sf"/>
</dbReference>
<dbReference type="Gene3D" id="2.30.40.10">
    <property type="entry name" value="Urease, subunit C, domain 1"/>
    <property type="match status" value="1"/>
</dbReference>
<accession>A3U956</accession>
<dbReference type="AlphaFoldDB" id="A3U956"/>
<evidence type="ECO:0000256" key="1">
    <source>
        <dbReference type="SAM" id="Phobius"/>
    </source>
</evidence>
<keyword evidence="1" id="KW-0472">Membrane</keyword>
<keyword evidence="3" id="KW-1185">Reference proteome</keyword>
<proteinExistence type="predicted"/>
<organism evidence="2 3">
    <name type="scientific">Croceibacter atlanticus (strain ATCC BAA-628 / JCM 21780 / CIP 108009 / IAM 15332 / KCTC 12090 / HTCC2559)</name>
    <dbReference type="NCBI Taxonomy" id="216432"/>
    <lineage>
        <taxon>Bacteria</taxon>
        <taxon>Pseudomonadati</taxon>
        <taxon>Bacteroidota</taxon>
        <taxon>Flavobacteriia</taxon>
        <taxon>Flavobacteriales</taxon>
        <taxon>Flavobacteriaceae</taxon>
        <taxon>Croceibacter</taxon>
    </lineage>
</organism>
<keyword evidence="1" id="KW-0812">Transmembrane</keyword>
<dbReference type="Gene3D" id="3.20.20.140">
    <property type="entry name" value="Metal-dependent hydrolases"/>
    <property type="match status" value="1"/>
</dbReference>
<dbReference type="InterPro" id="IPR032466">
    <property type="entry name" value="Metal_Hydrolase"/>
</dbReference>
<gene>
    <name evidence="2" type="ordered locus">CA2559_09918</name>
</gene>
<evidence type="ECO:0000313" key="3">
    <source>
        <dbReference type="Proteomes" id="UP000002297"/>
    </source>
</evidence>
<dbReference type="SUPFAM" id="SSF51338">
    <property type="entry name" value="Composite domain of metallo-dependent hydrolases"/>
    <property type="match status" value="1"/>
</dbReference>
<dbReference type="STRING" id="216432.CA2559_09918"/>
<evidence type="ECO:0000313" key="2">
    <source>
        <dbReference type="EMBL" id="EAP86342.1"/>
    </source>
</evidence>
<dbReference type="InterPro" id="IPR011059">
    <property type="entry name" value="Metal-dep_hydrolase_composite"/>
</dbReference>
<dbReference type="eggNOG" id="COG3653">
    <property type="taxonomic scope" value="Bacteria"/>
</dbReference>
<name>A3U956_CROAH</name>
<dbReference type="HOGENOM" id="CLU_016107_3_0_10"/>
<keyword evidence="1" id="KW-1133">Transmembrane helix</keyword>
<protein>
    <submittedName>
        <fullName evidence="2">D-glutamate deacylase</fullName>
    </submittedName>
</protein>
<dbReference type="KEGG" id="cat:CA2559_09918"/>
<dbReference type="Gene3D" id="3.30.1490.130">
    <property type="entry name" value="D-aminoacylase. Domain 3"/>
    <property type="match status" value="1"/>
</dbReference>
<dbReference type="Proteomes" id="UP000002297">
    <property type="component" value="Chromosome"/>
</dbReference>
<dbReference type="PANTHER" id="PTHR11647:SF1">
    <property type="entry name" value="COLLAPSIN RESPONSE MEDIATOR PROTEIN"/>
    <property type="match status" value="1"/>
</dbReference>
<dbReference type="SUPFAM" id="SSF51556">
    <property type="entry name" value="Metallo-dependent hydrolases"/>
    <property type="match status" value="1"/>
</dbReference>